<comment type="catalytic activity">
    <reaction evidence="1">
        <text>S-ubiquitinyl-[E2 ubiquitin-conjugating enzyme]-L-cysteine + [acceptor protein]-L-lysine = [E2 ubiquitin-conjugating enzyme]-L-cysteine + N(6)-ubiquitinyl-[acceptor protein]-L-lysine.</text>
        <dbReference type="EC" id="2.3.2.27"/>
    </reaction>
</comment>
<name>A0A1Y3B666_EURMA</name>
<dbReference type="GO" id="GO:0061630">
    <property type="term" value="F:ubiquitin protein ligase activity"/>
    <property type="evidence" value="ECO:0007669"/>
    <property type="project" value="UniProtKB-UniRule"/>
</dbReference>
<dbReference type="GO" id="GO:0005737">
    <property type="term" value="C:cytoplasm"/>
    <property type="evidence" value="ECO:0007669"/>
    <property type="project" value="TreeGrafter"/>
</dbReference>
<feature type="compositionally biased region" description="Polar residues" evidence="2">
    <location>
        <begin position="1"/>
        <end position="17"/>
    </location>
</feature>
<keyword evidence="1" id="KW-0808">Transferase</keyword>
<dbReference type="EMBL" id="MUJZ01042220">
    <property type="protein sequence ID" value="OTF75393.1"/>
    <property type="molecule type" value="Genomic_DNA"/>
</dbReference>
<evidence type="ECO:0000256" key="2">
    <source>
        <dbReference type="SAM" id="MobiDB-lite"/>
    </source>
</evidence>
<proteinExistence type="inferred from homology"/>
<organism evidence="3 4">
    <name type="scientific">Euroglyphus maynei</name>
    <name type="common">Mayne's house dust mite</name>
    <dbReference type="NCBI Taxonomy" id="6958"/>
    <lineage>
        <taxon>Eukaryota</taxon>
        <taxon>Metazoa</taxon>
        <taxon>Ecdysozoa</taxon>
        <taxon>Arthropoda</taxon>
        <taxon>Chelicerata</taxon>
        <taxon>Arachnida</taxon>
        <taxon>Acari</taxon>
        <taxon>Acariformes</taxon>
        <taxon>Sarcoptiformes</taxon>
        <taxon>Astigmata</taxon>
        <taxon>Psoroptidia</taxon>
        <taxon>Analgoidea</taxon>
        <taxon>Pyroglyphidae</taxon>
        <taxon>Pyroglyphinae</taxon>
        <taxon>Euroglyphus</taxon>
    </lineage>
</organism>
<sequence length="276" mass="31927">SSSNEQQLTEHNLNSLTFGHHQEEERSRRRKMAADRKQRILQLMQQQQQSFLKDNEKYFEENPVAIDNKNDVSMSDVPAEDDSKFTVAFGSQSTPSNGTKSDDLFTCILCLESQDINANNGRCLLLAGFIQQSTILSKNRSISTWKNKKDINCMLTRSDHNFGPFMNTCTHYMHIDCFNKNFETTLMNERRRSAHRYPRVTHDLHKREFLCPFCGTISNVTIPIMPSLAQPVQPATITTDMSMEQWLNAMVVILQKCNLFWINDLNKLGKFNLLFF</sequence>
<protein>
    <recommendedName>
        <fullName evidence="1">E3 ubiquitin-protein ligase</fullName>
        <ecNumber evidence="1">2.3.2.27</ecNumber>
    </recommendedName>
</protein>
<keyword evidence="1" id="KW-0863">Zinc-finger</keyword>
<dbReference type="OrthoDB" id="26387at2759"/>
<comment type="similarity">
    <text evidence="1">Belongs to the E3 ubiquitin-protein ligase UBR1-like family.</text>
</comment>
<feature type="compositionally biased region" description="Basic and acidic residues" evidence="2">
    <location>
        <begin position="20"/>
        <end position="36"/>
    </location>
</feature>
<dbReference type="GO" id="GO:0071596">
    <property type="term" value="P:ubiquitin-dependent protein catabolic process via the N-end rule pathway"/>
    <property type="evidence" value="ECO:0007669"/>
    <property type="project" value="UniProtKB-UniRule"/>
</dbReference>
<evidence type="ECO:0000313" key="4">
    <source>
        <dbReference type="Proteomes" id="UP000194236"/>
    </source>
</evidence>
<keyword evidence="1" id="KW-0833">Ubl conjugation pathway</keyword>
<dbReference type="PANTHER" id="PTHR21497:SF24">
    <property type="entry name" value="E3 UBIQUITIN-PROTEIN LIGASE UBR1"/>
    <property type="match status" value="1"/>
</dbReference>
<accession>A0A1Y3B666</accession>
<evidence type="ECO:0000256" key="1">
    <source>
        <dbReference type="RuleBase" id="RU366018"/>
    </source>
</evidence>
<dbReference type="UniPathway" id="UPA00143"/>
<dbReference type="AlphaFoldDB" id="A0A1Y3B666"/>
<comment type="function">
    <text evidence="1">Ubiquitin ligase protein which is a component of the N-end rule pathway. Recognizes and binds to proteins bearing specific N-terminal residues that are destabilizing according to the N-end rule, leading to their ubiquitination and subsequent degradation.</text>
</comment>
<keyword evidence="4" id="KW-1185">Reference proteome</keyword>
<dbReference type="GO" id="GO:0008270">
    <property type="term" value="F:zinc ion binding"/>
    <property type="evidence" value="ECO:0007669"/>
    <property type="project" value="UniProtKB-UniRule"/>
</dbReference>
<dbReference type="Proteomes" id="UP000194236">
    <property type="component" value="Unassembled WGS sequence"/>
</dbReference>
<evidence type="ECO:0000313" key="3">
    <source>
        <dbReference type="EMBL" id="OTF75393.1"/>
    </source>
</evidence>
<comment type="caution">
    <text evidence="3">The sequence shown here is derived from an EMBL/GenBank/DDBJ whole genome shotgun (WGS) entry which is preliminary data.</text>
</comment>
<dbReference type="GO" id="GO:0016567">
    <property type="term" value="P:protein ubiquitination"/>
    <property type="evidence" value="ECO:0007669"/>
    <property type="project" value="UniProtKB-UniRule"/>
</dbReference>
<keyword evidence="1" id="KW-0479">Metal-binding</keyword>
<reference evidence="3 4" key="1">
    <citation type="submission" date="2017-03" db="EMBL/GenBank/DDBJ databases">
        <title>Genome Survey of Euroglyphus maynei.</title>
        <authorList>
            <person name="Arlian L.G."/>
            <person name="Morgan M.S."/>
            <person name="Rider S.D."/>
        </authorList>
    </citation>
    <scope>NUCLEOTIDE SEQUENCE [LARGE SCALE GENOMIC DNA]</scope>
    <source>
        <strain evidence="3">Arlian Lab</strain>
        <tissue evidence="3">Whole body</tissue>
    </source>
</reference>
<dbReference type="PANTHER" id="PTHR21497">
    <property type="entry name" value="UBIQUITIN LIGASE E3 ALPHA-RELATED"/>
    <property type="match status" value="1"/>
</dbReference>
<dbReference type="EC" id="2.3.2.27" evidence="1"/>
<keyword evidence="1" id="KW-0862">Zinc</keyword>
<dbReference type="GO" id="GO:0000151">
    <property type="term" value="C:ubiquitin ligase complex"/>
    <property type="evidence" value="ECO:0007669"/>
    <property type="project" value="TreeGrafter"/>
</dbReference>
<dbReference type="InterPro" id="IPR039164">
    <property type="entry name" value="UBR1-like"/>
</dbReference>
<gene>
    <name evidence="3" type="ORF">BLA29_009350</name>
</gene>
<comment type="pathway">
    <text evidence="1">Protein modification; protein ubiquitination.</text>
</comment>
<feature type="non-terminal residue" evidence="3">
    <location>
        <position position="1"/>
    </location>
</feature>
<feature type="region of interest" description="Disordered" evidence="2">
    <location>
        <begin position="1"/>
        <end position="36"/>
    </location>
</feature>